<dbReference type="Pfam" id="PF11074">
    <property type="entry name" value="DUF2779"/>
    <property type="match status" value="1"/>
</dbReference>
<dbReference type="EMBL" id="CP060695">
    <property type="protein sequence ID" value="QNM84582.1"/>
    <property type="molecule type" value="Genomic_DNA"/>
</dbReference>
<keyword evidence="3" id="KW-1185">Reference proteome</keyword>
<dbReference type="KEGG" id="ppec:H9W90_10275"/>
<reference evidence="2 3" key="1">
    <citation type="submission" date="2020-08" db="EMBL/GenBank/DDBJ databases">
        <title>Polaribacter sp. L12M9 isolated from gut of the Korean scallop.</title>
        <authorList>
            <person name="Jeong Y.S."/>
        </authorList>
    </citation>
    <scope>NUCLEOTIDE SEQUENCE [LARGE SCALE GENOMIC DNA]</scope>
    <source>
        <strain evidence="2 3">L12M9</strain>
    </source>
</reference>
<evidence type="ECO:0000313" key="3">
    <source>
        <dbReference type="Proteomes" id="UP000515808"/>
    </source>
</evidence>
<feature type="domain" description="DUF2779" evidence="1">
    <location>
        <begin position="258"/>
        <end position="380"/>
    </location>
</feature>
<evidence type="ECO:0000259" key="1">
    <source>
        <dbReference type="Pfam" id="PF11074"/>
    </source>
</evidence>
<dbReference type="Proteomes" id="UP000515808">
    <property type="component" value="Chromosome"/>
</dbReference>
<organism evidence="2 3">
    <name type="scientific">Polaribacter pectinis</name>
    <dbReference type="NCBI Taxonomy" id="2738844"/>
    <lineage>
        <taxon>Bacteria</taxon>
        <taxon>Pseudomonadati</taxon>
        <taxon>Bacteroidota</taxon>
        <taxon>Flavobacteriia</taxon>
        <taxon>Flavobacteriales</taxon>
        <taxon>Flavobacteriaceae</taxon>
    </lineage>
</organism>
<proteinExistence type="predicted"/>
<gene>
    <name evidence="2" type="ORF">H9W90_10275</name>
</gene>
<name>A0A7G9L7I3_9FLAO</name>
<protein>
    <submittedName>
        <fullName evidence="2">DUF2779 domain-containing protein</fullName>
    </submittedName>
</protein>
<sequence length="451" mass="52333">MLSKSRYLKGLKCTKALWLNKFKKEEVFYSDSTKRVFSQGNTAGDLAQQYFDGGQLALVSNYPDSKAIARTKQLIDEGETTIYEATFAAESTLVALDMLHKIDGKWHAFEVKSTNSVKEEHVRDAAIQYFVMTNAGIEIEDISIMHFDNMYVRNGDINPKELFTYESVFSRMQSYLPEIPENIAAFLEVYQQDEPTVLIGNHCEKPYACEFANYCHQLTENQEILEERANQPKLGTDIIYKNEEGVQQFLNENPFPIYSLDFESAQYGIPEYNNSRPYQQIPFQYSLHYQKDVNSEPEHFEFLGNGIDDPREDLIIQLIKNLNHKADNGKILMYSSFEKTMLTNFIRDFPKYEEDLESIKERLIDLGVIFRNYIKTEATQKTWSLKVVLPTYLPHLSYQDLEIQQGMATVEVYKGFANLSPVEKEEARKNMLAYCKLDTFAVLELYNTLYK</sequence>
<dbReference type="InterPro" id="IPR021301">
    <property type="entry name" value="DUF2779"/>
</dbReference>
<dbReference type="AlphaFoldDB" id="A0A7G9L7I3"/>
<evidence type="ECO:0000313" key="2">
    <source>
        <dbReference type="EMBL" id="QNM84582.1"/>
    </source>
</evidence>
<accession>A0A7G9L7I3</accession>
<dbReference type="RefSeq" id="WP_187481511.1">
    <property type="nucleotide sequence ID" value="NZ_CP060695.1"/>
</dbReference>